<dbReference type="RefSeq" id="WP_108115444.1">
    <property type="nucleotide sequence ID" value="NZ_QBKT01000006.1"/>
</dbReference>
<accession>A0A2T6BWR5</accession>
<evidence type="ECO:0000313" key="1">
    <source>
        <dbReference type="EMBL" id="PTX60503.1"/>
    </source>
</evidence>
<gene>
    <name evidence="1" type="ORF">C8N46_106148</name>
</gene>
<sequence length="80" mass="9240">MTNFVTVATFTYSFEYAILRIILDQKGIHYVFENDMMLSVFPFYSNAIGGISLKVHKNDVALTKEVLDEFYGKQSHLRIV</sequence>
<protein>
    <recommendedName>
        <fullName evidence="3">Signal transducing protein</fullName>
    </recommendedName>
</protein>
<dbReference type="OrthoDB" id="8480302at2"/>
<reference evidence="1 2" key="1">
    <citation type="submission" date="2018-04" db="EMBL/GenBank/DDBJ databases">
        <title>Genomic Encyclopedia of Archaeal and Bacterial Type Strains, Phase II (KMG-II): from individual species to whole genera.</title>
        <authorList>
            <person name="Goeker M."/>
        </authorList>
    </citation>
    <scope>NUCLEOTIDE SEQUENCE [LARGE SCALE GENOMIC DNA]</scope>
    <source>
        <strain evidence="1 2">DSM 25731</strain>
    </source>
</reference>
<evidence type="ECO:0008006" key="3">
    <source>
        <dbReference type="Google" id="ProtNLM"/>
    </source>
</evidence>
<keyword evidence="2" id="KW-1185">Reference proteome</keyword>
<evidence type="ECO:0000313" key="2">
    <source>
        <dbReference type="Proteomes" id="UP000244090"/>
    </source>
</evidence>
<comment type="caution">
    <text evidence="1">The sequence shown here is derived from an EMBL/GenBank/DDBJ whole genome shotgun (WGS) entry which is preliminary data.</text>
</comment>
<proteinExistence type="predicted"/>
<organism evidence="1 2">
    <name type="scientific">Kordia periserrulae</name>
    <dbReference type="NCBI Taxonomy" id="701523"/>
    <lineage>
        <taxon>Bacteria</taxon>
        <taxon>Pseudomonadati</taxon>
        <taxon>Bacteroidota</taxon>
        <taxon>Flavobacteriia</taxon>
        <taxon>Flavobacteriales</taxon>
        <taxon>Flavobacteriaceae</taxon>
        <taxon>Kordia</taxon>
    </lineage>
</organism>
<dbReference type="EMBL" id="QBKT01000006">
    <property type="protein sequence ID" value="PTX60503.1"/>
    <property type="molecule type" value="Genomic_DNA"/>
</dbReference>
<dbReference type="Proteomes" id="UP000244090">
    <property type="component" value="Unassembled WGS sequence"/>
</dbReference>
<name>A0A2T6BWR5_9FLAO</name>
<dbReference type="AlphaFoldDB" id="A0A2T6BWR5"/>